<protein>
    <recommendedName>
        <fullName evidence="3">Cell division protein</fullName>
    </recommendedName>
</protein>
<dbReference type="SUPFAM" id="SSF55961">
    <property type="entry name" value="Bet v1-like"/>
    <property type="match status" value="1"/>
</dbReference>
<name>A0ABP7FCA9_9FLAO</name>
<organism evidence="1 2">
    <name type="scientific">Flavobacterium ginsengisoli</name>
    <dbReference type="NCBI Taxonomy" id="871694"/>
    <lineage>
        <taxon>Bacteria</taxon>
        <taxon>Pseudomonadati</taxon>
        <taxon>Bacteroidota</taxon>
        <taxon>Flavobacteriia</taxon>
        <taxon>Flavobacteriales</taxon>
        <taxon>Flavobacteriaceae</taxon>
        <taxon>Flavobacterium</taxon>
    </lineage>
</organism>
<evidence type="ECO:0000313" key="2">
    <source>
        <dbReference type="Proteomes" id="UP001501367"/>
    </source>
</evidence>
<dbReference type="InterPro" id="IPR023393">
    <property type="entry name" value="START-like_dom_sf"/>
</dbReference>
<sequence>MTRLHKEKLKPMTTINLITKINASKQIVFDVSRNIDIHQQSASPSKEKAIAGITSGLINLNETVTWRGKHFGFYITHKSRITAMNFYDYFVDEMEKGKFKFFKHEHFFDEENGFTIMKDKLQYKTPFGIFGKLFDVLFLKKHLTNFLLERNKILKAVSEKYV</sequence>
<reference evidence="2" key="1">
    <citation type="journal article" date="2019" name="Int. J. Syst. Evol. Microbiol.">
        <title>The Global Catalogue of Microorganisms (GCM) 10K type strain sequencing project: providing services to taxonomists for standard genome sequencing and annotation.</title>
        <authorList>
            <consortium name="The Broad Institute Genomics Platform"/>
            <consortium name="The Broad Institute Genome Sequencing Center for Infectious Disease"/>
            <person name="Wu L."/>
            <person name="Ma J."/>
        </authorList>
    </citation>
    <scope>NUCLEOTIDE SEQUENCE [LARGE SCALE GENOMIC DNA]</scope>
    <source>
        <strain evidence="2">JCM 17336</strain>
    </source>
</reference>
<dbReference type="EMBL" id="BAABDT010000003">
    <property type="protein sequence ID" value="GAA3735601.1"/>
    <property type="molecule type" value="Genomic_DNA"/>
</dbReference>
<evidence type="ECO:0008006" key="3">
    <source>
        <dbReference type="Google" id="ProtNLM"/>
    </source>
</evidence>
<dbReference type="Proteomes" id="UP001501367">
    <property type="component" value="Unassembled WGS sequence"/>
</dbReference>
<accession>A0ABP7FCA9</accession>
<proteinExistence type="predicted"/>
<evidence type="ECO:0000313" key="1">
    <source>
        <dbReference type="EMBL" id="GAA3735601.1"/>
    </source>
</evidence>
<comment type="caution">
    <text evidence="1">The sequence shown here is derived from an EMBL/GenBank/DDBJ whole genome shotgun (WGS) entry which is preliminary data.</text>
</comment>
<keyword evidence="2" id="KW-1185">Reference proteome</keyword>
<dbReference type="CDD" id="cd07820">
    <property type="entry name" value="SRPBCC_3"/>
    <property type="match status" value="1"/>
</dbReference>
<gene>
    <name evidence="1" type="ORF">GCM10022422_18150</name>
</gene>
<dbReference type="Gene3D" id="3.30.530.20">
    <property type="match status" value="1"/>
</dbReference>